<protein>
    <submittedName>
        <fullName evidence="1">Uncharacterized protein</fullName>
    </submittedName>
</protein>
<organism evidence="1">
    <name type="scientific">viral metagenome</name>
    <dbReference type="NCBI Taxonomy" id="1070528"/>
    <lineage>
        <taxon>unclassified sequences</taxon>
        <taxon>metagenomes</taxon>
        <taxon>organismal metagenomes</taxon>
    </lineage>
</organism>
<name>A0A6C0EB69_9ZZZZ</name>
<dbReference type="EMBL" id="MN739787">
    <property type="protein sequence ID" value="QHT26386.1"/>
    <property type="molecule type" value="Genomic_DNA"/>
</dbReference>
<accession>A0A6C0EB69</accession>
<sequence length="222" mass="25632">MENPIIEQQTMNNNINPIIEQQTMNNNINPIIEQQTMNNNINPVIEQQTMNNNINPVIEQQTMNNNINPVIEQQTMNNNINPVIEQQTMNNSSCKDFCELLCIECCRDPVGCCEFCCVCVIVPACHDLCDYCKHESCKNCRIGRPTQTKMMPSTCGEICNECSAMWCFCCDKELCNWNHPIESMFCWCFGTIGVIYQTCTCGDCFRNERINRYIKKNNMTKQ</sequence>
<dbReference type="AlphaFoldDB" id="A0A6C0EB69"/>
<evidence type="ECO:0000313" key="1">
    <source>
        <dbReference type="EMBL" id="QHT26386.1"/>
    </source>
</evidence>
<reference evidence="1" key="1">
    <citation type="journal article" date="2020" name="Nature">
        <title>Giant virus diversity and host interactions through global metagenomics.</title>
        <authorList>
            <person name="Schulz F."/>
            <person name="Roux S."/>
            <person name="Paez-Espino D."/>
            <person name="Jungbluth S."/>
            <person name="Walsh D.A."/>
            <person name="Denef V.J."/>
            <person name="McMahon K.D."/>
            <person name="Konstantinidis K.T."/>
            <person name="Eloe-Fadrosh E.A."/>
            <person name="Kyrpides N.C."/>
            <person name="Woyke T."/>
        </authorList>
    </citation>
    <scope>NUCLEOTIDE SEQUENCE</scope>
    <source>
        <strain evidence="1">GVMAG-M-3300023179-27</strain>
    </source>
</reference>
<proteinExistence type="predicted"/>